<dbReference type="Proteomes" id="UP000887564">
    <property type="component" value="Unplaced"/>
</dbReference>
<dbReference type="GO" id="GO:0006428">
    <property type="term" value="P:isoleucyl-tRNA aminoacylation"/>
    <property type="evidence" value="ECO:0007669"/>
    <property type="project" value="TreeGrafter"/>
</dbReference>
<evidence type="ECO:0000313" key="2">
    <source>
        <dbReference type="Proteomes" id="UP000887564"/>
    </source>
</evidence>
<evidence type="ECO:0000313" key="3">
    <source>
        <dbReference type="WBParaSite" id="PEQ_0000763601-mRNA-1"/>
    </source>
</evidence>
<dbReference type="InterPro" id="IPR023586">
    <property type="entry name" value="Ile-tRNA-ligase_type2"/>
</dbReference>
<keyword evidence="2" id="KW-1185">Reference proteome</keyword>
<keyword evidence="1" id="KW-0812">Transmembrane</keyword>
<sequence>MTVSQDKAKYGVHLKAEPNFRLLGARLKGDQKKVADYLKNRISEEELTSFVEKGTLNVLGYDLNAEEVTLSYSTSGDSSLGAHFETNSDSQTIVMLDTSEDESLREEGLAREVTNRIQKLRKSVRFLSRFCSFLIACFIVISLIW</sequence>
<dbReference type="Pfam" id="PF19302">
    <property type="entry name" value="DUF5915"/>
    <property type="match status" value="1"/>
</dbReference>
<keyword evidence="1" id="KW-0472">Membrane</keyword>
<dbReference type="PANTHER" id="PTHR42780">
    <property type="entry name" value="SOLEUCYL-TRNA SYNTHETASE"/>
    <property type="match status" value="1"/>
</dbReference>
<organism evidence="2 3">
    <name type="scientific">Parascaris equorum</name>
    <name type="common">Equine roundworm</name>
    <dbReference type="NCBI Taxonomy" id="6256"/>
    <lineage>
        <taxon>Eukaryota</taxon>
        <taxon>Metazoa</taxon>
        <taxon>Ecdysozoa</taxon>
        <taxon>Nematoda</taxon>
        <taxon>Chromadorea</taxon>
        <taxon>Rhabditida</taxon>
        <taxon>Spirurina</taxon>
        <taxon>Ascaridomorpha</taxon>
        <taxon>Ascaridoidea</taxon>
        <taxon>Ascarididae</taxon>
        <taxon>Parascaris</taxon>
    </lineage>
</organism>
<reference evidence="3" key="1">
    <citation type="submission" date="2022-11" db="UniProtKB">
        <authorList>
            <consortium name="WormBaseParasite"/>
        </authorList>
    </citation>
    <scope>IDENTIFICATION</scope>
</reference>
<feature type="transmembrane region" description="Helical" evidence="1">
    <location>
        <begin position="126"/>
        <end position="144"/>
    </location>
</feature>
<dbReference type="WBParaSite" id="PEQ_0000763601-mRNA-1">
    <property type="protein sequence ID" value="PEQ_0000763601-mRNA-1"/>
    <property type="gene ID" value="PEQ_0000763601"/>
</dbReference>
<accession>A0A914RMW5</accession>
<dbReference type="AlphaFoldDB" id="A0A914RMW5"/>
<dbReference type="GO" id="GO:0004822">
    <property type="term" value="F:isoleucine-tRNA ligase activity"/>
    <property type="evidence" value="ECO:0007669"/>
    <property type="project" value="InterPro"/>
</dbReference>
<keyword evidence="1" id="KW-1133">Transmembrane helix</keyword>
<dbReference type="PANTHER" id="PTHR42780:SF1">
    <property type="entry name" value="ISOLEUCINE--TRNA LIGASE, CYTOPLASMIC"/>
    <property type="match status" value="1"/>
</dbReference>
<name>A0A914RMW5_PAREQ</name>
<evidence type="ECO:0000256" key="1">
    <source>
        <dbReference type="SAM" id="Phobius"/>
    </source>
</evidence>
<protein>
    <submittedName>
        <fullName evidence="3">Uncharacterized protein</fullName>
    </submittedName>
</protein>
<proteinExistence type="predicted"/>